<feature type="region of interest" description="Disordered" evidence="1">
    <location>
        <begin position="138"/>
        <end position="166"/>
    </location>
</feature>
<dbReference type="Proteomes" id="UP001289374">
    <property type="component" value="Unassembled WGS sequence"/>
</dbReference>
<dbReference type="NCBIfam" id="TIGR01615">
    <property type="entry name" value="A_thal_3542"/>
    <property type="match status" value="1"/>
</dbReference>
<dbReference type="EMBL" id="JACGWL010000007">
    <property type="protein sequence ID" value="KAK4399124.1"/>
    <property type="molecule type" value="Genomic_DNA"/>
</dbReference>
<dbReference type="PANTHER" id="PTHR31579">
    <property type="entry name" value="OS03G0796600 PROTEIN"/>
    <property type="match status" value="1"/>
</dbReference>
<proteinExistence type="predicted"/>
<dbReference type="InterPro" id="IPR006502">
    <property type="entry name" value="PDDEXK-like"/>
</dbReference>
<gene>
    <name evidence="2" type="ORF">Sango_1387900</name>
</gene>
<keyword evidence="3" id="KW-1185">Reference proteome</keyword>
<accession>A0AAE2BV93</accession>
<evidence type="ECO:0000313" key="2">
    <source>
        <dbReference type="EMBL" id="KAK4399124.1"/>
    </source>
</evidence>
<dbReference type="Pfam" id="PF04720">
    <property type="entry name" value="PDDEXK_6"/>
    <property type="match status" value="1"/>
</dbReference>
<dbReference type="PANTHER" id="PTHR31579:SF2">
    <property type="entry name" value="DUF506 FAMILY PROTEIN"/>
    <property type="match status" value="1"/>
</dbReference>
<evidence type="ECO:0000313" key="3">
    <source>
        <dbReference type="Proteomes" id="UP001289374"/>
    </source>
</evidence>
<evidence type="ECO:0000256" key="1">
    <source>
        <dbReference type="SAM" id="MobiDB-lite"/>
    </source>
</evidence>
<dbReference type="AlphaFoldDB" id="A0AAE2BV93"/>
<reference evidence="2" key="2">
    <citation type="journal article" date="2024" name="Plant">
        <title>Genomic evolution and insights into agronomic trait innovations of Sesamum species.</title>
        <authorList>
            <person name="Miao H."/>
            <person name="Wang L."/>
            <person name="Qu L."/>
            <person name="Liu H."/>
            <person name="Sun Y."/>
            <person name="Le M."/>
            <person name="Wang Q."/>
            <person name="Wei S."/>
            <person name="Zheng Y."/>
            <person name="Lin W."/>
            <person name="Duan Y."/>
            <person name="Cao H."/>
            <person name="Xiong S."/>
            <person name="Wang X."/>
            <person name="Wei L."/>
            <person name="Li C."/>
            <person name="Ma Q."/>
            <person name="Ju M."/>
            <person name="Zhao R."/>
            <person name="Li G."/>
            <person name="Mu C."/>
            <person name="Tian Q."/>
            <person name="Mei H."/>
            <person name="Zhang T."/>
            <person name="Gao T."/>
            <person name="Zhang H."/>
        </authorList>
    </citation>
    <scope>NUCLEOTIDE SEQUENCE</scope>
    <source>
        <strain evidence="2">K16</strain>
    </source>
</reference>
<protein>
    <submittedName>
        <fullName evidence="2">Uncharacterized protein</fullName>
    </submittedName>
</protein>
<organism evidence="2 3">
    <name type="scientific">Sesamum angolense</name>
    <dbReference type="NCBI Taxonomy" id="2727404"/>
    <lineage>
        <taxon>Eukaryota</taxon>
        <taxon>Viridiplantae</taxon>
        <taxon>Streptophyta</taxon>
        <taxon>Embryophyta</taxon>
        <taxon>Tracheophyta</taxon>
        <taxon>Spermatophyta</taxon>
        <taxon>Magnoliopsida</taxon>
        <taxon>eudicotyledons</taxon>
        <taxon>Gunneridae</taxon>
        <taxon>Pentapetalae</taxon>
        <taxon>asterids</taxon>
        <taxon>lamiids</taxon>
        <taxon>Lamiales</taxon>
        <taxon>Pedaliaceae</taxon>
        <taxon>Sesamum</taxon>
    </lineage>
</organism>
<reference evidence="2" key="1">
    <citation type="submission" date="2020-06" db="EMBL/GenBank/DDBJ databases">
        <authorList>
            <person name="Li T."/>
            <person name="Hu X."/>
            <person name="Zhang T."/>
            <person name="Song X."/>
            <person name="Zhang H."/>
            <person name="Dai N."/>
            <person name="Sheng W."/>
            <person name="Hou X."/>
            <person name="Wei L."/>
        </authorList>
    </citation>
    <scope>NUCLEOTIDE SEQUENCE</scope>
    <source>
        <strain evidence="2">K16</strain>
        <tissue evidence="2">Leaf</tissue>
    </source>
</reference>
<sequence>MKLLTVTDVDPGCLVHHVGPLDAPSRITTEHVDLRGANAHHVRLLLFCPRRTTGSHASFSPGYINPFPRIVEKSSSFHHQQINKIKTSTGVGRKMGRVPINHRILTCNGREMEFSGEPAINLSDDTVFQFLSEECEGLSPASSIDDNADDEEKENQNENEAGGSEDGKFWKLNISCCKTTSLESRIRSITKEAVNEAQESGDVCACGRPFDDDNGCRKCLMQVVCRRLQNSGFNTAICKSKWRNSPDIPSGEHTFLDVLDNSNPKKGEVRVIVELNFRGEFEMARANEEYNKLVKRLPEIFVGKIERLLSLLKIVCAAAKKCMKEKKMHMGPWRKHRYMQAKWLRTCERSAAAPPLSSEHSAPTARPRRSMLTLDLMEKENFSSLHRPAVEVV</sequence>
<name>A0AAE2BV93_9LAMI</name>
<comment type="caution">
    <text evidence="2">The sequence shown here is derived from an EMBL/GenBank/DDBJ whole genome shotgun (WGS) entry which is preliminary data.</text>
</comment>